<feature type="transmembrane region" description="Helical" evidence="1">
    <location>
        <begin position="98"/>
        <end position="118"/>
    </location>
</feature>
<keyword evidence="1" id="KW-1133">Transmembrane helix</keyword>
<evidence type="ECO:0000256" key="1">
    <source>
        <dbReference type="SAM" id="Phobius"/>
    </source>
</evidence>
<gene>
    <name evidence="2" type="ORF">SAMN04488035_2322</name>
</gene>
<dbReference type="STRING" id="285351.SAMN04488035_2322"/>
<proteinExistence type="predicted"/>
<reference evidence="3" key="1">
    <citation type="submission" date="2016-10" db="EMBL/GenBank/DDBJ databases">
        <authorList>
            <person name="Varghese N."/>
            <person name="Submissions S."/>
        </authorList>
    </citation>
    <scope>NUCLEOTIDE SEQUENCE [LARGE SCALE GENOMIC DNA]</scope>
    <source>
        <strain evidence="3">DSM 19083</strain>
    </source>
</reference>
<feature type="transmembrane region" description="Helical" evidence="1">
    <location>
        <begin position="267"/>
        <end position="283"/>
    </location>
</feature>
<feature type="transmembrane region" description="Helical" evidence="1">
    <location>
        <begin position="319"/>
        <end position="339"/>
    </location>
</feature>
<sequence>MLGPTLLLATAVVLPGTVVLRLLGVRGVLALGGGPAVSVAVYAVLAIVANLAGIAWAWPPVLAGWVLVAVVAAVLGRWARGCLGALAEPSPRGRTASLLALTFVVAAALLAVPIAVGMGSPGALHQHWDSVFHANGVQAIRDTGNASTLGAMAPLFGDIGPRFYYPAAWHGLVALVPASVAVAANASTFVLGVLAWLLGMGALGRVVLRTWTGAGLTLVVAAGFGAFPAVILATLAQWPFGAAIALVPGALALLIAGTRGAHGRGRVVAVLAVAVAVGGVVLAHGSGLFSFLLVAGPYVVVAAVRWGRTQWSGGRRRAVLALAVGSGLVLLAALVVVLTSPTVQNMLRFERNVNAFYPVTAYRTLTDLPLAVPFVGNLPIAALTILGVLAVLRSPARREQLRWLVVAWGVVIAMVALAAGPENPLRMLAGFWYTQSARIAAVYPVVAAPLGALGLLAAAAWLRARLREGRLPRLAPLGARPLPTVAALLAGIVVVATAGWYAPAKAGRFAEAYEPGRIAWGTMLSEEEIALVRRLETTTPPDSVILGDPHNGAPFAYSVAHRRAALPQLGTSGMSESQAVLADRFFALGEDPAVCDAVRDLGVTHFYLDTATVADGAKVSPSAPGLQRLPATGVEEVDSGGTATLYRVTGCGQG</sequence>
<feature type="transmembrane region" description="Helical" evidence="1">
    <location>
        <begin position="6"/>
        <end position="24"/>
    </location>
</feature>
<feature type="transmembrane region" description="Helical" evidence="1">
    <location>
        <begin position="441"/>
        <end position="462"/>
    </location>
</feature>
<accession>A0A1I2HIL0</accession>
<feature type="transmembrane region" description="Helical" evidence="1">
    <location>
        <begin position="172"/>
        <end position="198"/>
    </location>
</feature>
<feature type="transmembrane region" description="Helical" evidence="1">
    <location>
        <begin position="210"/>
        <end position="232"/>
    </location>
</feature>
<evidence type="ECO:0008006" key="4">
    <source>
        <dbReference type="Google" id="ProtNLM"/>
    </source>
</evidence>
<dbReference type="EMBL" id="FONZ01000004">
    <property type="protein sequence ID" value="SFF28727.1"/>
    <property type="molecule type" value="Genomic_DNA"/>
</dbReference>
<feature type="transmembrane region" description="Helical" evidence="1">
    <location>
        <begin position="238"/>
        <end position="255"/>
    </location>
</feature>
<feature type="transmembrane region" description="Helical" evidence="1">
    <location>
        <begin position="403"/>
        <end position="421"/>
    </location>
</feature>
<dbReference type="InterPro" id="IPR046671">
    <property type="entry name" value="DUF6541"/>
</dbReference>
<dbReference type="Proteomes" id="UP000198520">
    <property type="component" value="Unassembled WGS sequence"/>
</dbReference>
<organism evidence="2 3">
    <name type="scientific">Flavimobilis marinus</name>
    <dbReference type="NCBI Taxonomy" id="285351"/>
    <lineage>
        <taxon>Bacteria</taxon>
        <taxon>Bacillati</taxon>
        <taxon>Actinomycetota</taxon>
        <taxon>Actinomycetes</taxon>
        <taxon>Micrococcales</taxon>
        <taxon>Jonesiaceae</taxon>
        <taxon>Flavimobilis</taxon>
    </lineage>
</organism>
<evidence type="ECO:0000313" key="3">
    <source>
        <dbReference type="Proteomes" id="UP000198520"/>
    </source>
</evidence>
<dbReference type="AlphaFoldDB" id="A0A1I2HIL0"/>
<feature type="transmembrane region" description="Helical" evidence="1">
    <location>
        <begin position="482"/>
        <end position="502"/>
    </location>
</feature>
<feature type="transmembrane region" description="Helical" evidence="1">
    <location>
        <begin position="36"/>
        <end position="58"/>
    </location>
</feature>
<protein>
    <recommendedName>
        <fullName evidence="4">4-amino-4-deoxy-L-arabinose transferase</fullName>
    </recommendedName>
</protein>
<evidence type="ECO:0000313" key="2">
    <source>
        <dbReference type="EMBL" id="SFF28727.1"/>
    </source>
</evidence>
<feature type="transmembrane region" description="Helical" evidence="1">
    <location>
        <begin position="64"/>
        <end position="86"/>
    </location>
</feature>
<feature type="transmembrane region" description="Helical" evidence="1">
    <location>
        <begin position="370"/>
        <end position="391"/>
    </location>
</feature>
<keyword evidence="1" id="KW-0472">Membrane</keyword>
<name>A0A1I2HIL0_9MICO</name>
<keyword evidence="1" id="KW-0812">Transmembrane</keyword>
<dbReference type="Pfam" id="PF20176">
    <property type="entry name" value="DUF6541"/>
    <property type="match status" value="1"/>
</dbReference>
<feature type="transmembrane region" description="Helical" evidence="1">
    <location>
        <begin position="289"/>
        <end position="307"/>
    </location>
</feature>
<keyword evidence="3" id="KW-1185">Reference proteome</keyword>